<dbReference type="InterPro" id="IPR050275">
    <property type="entry name" value="PGM_Phosphatase"/>
</dbReference>
<dbReference type="GO" id="GO:0016791">
    <property type="term" value="F:phosphatase activity"/>
    <property type="evidence" value="ECO:0007669"/>
    <property type="project" value="TreeGrafter"/>
</dbReference>
<dbReference type="PANTHER" id="PTHR48100:SF1">
    <property type="entry name" value="HISTIDINE PHOSPHATASE FAMILY PROTEIN-RELATED"/>
    <property type="match status" value="1"/>
</dbReference>
<dbReference type="CDD" id="cd07067">
    <property type="entry name" value="HP_PGM_like"/>
    <property type="match status" value="1"/>
</dbReference>
<dbReference type="PANTHER" id="PTHR48100">
    <property type="entry name" value="BROAD-SPECIFICITY PHOSPHATASE YOR283W-RELATED"/>
    <property type="match status" value="1"/>
</dbReference>
<accession>A0A7X4GJK4</accession>
<dbReference type="EMBL" id="WVTD01000019">
    <property type="protein sequence ID" value="MYL99753.1"/>
    <property type="molecule type" value="Genomic_DNA"/>
</dbReference>
<evidence type="ECO:0000313" key="2">
    <source>
        <dbReference type="Proteomes" id="UP000465810"/>
    </source>
</evidence>
<reference evidence="1 2" key="1">
    <citation type="submission" date="2019-12" db="EMBL/GenBank/DDBJ databases">
        <authorList>
            <person name="Feng G."/>
            <person name="Zhu H."/>
        </authorList>
    </citation>
    <scope>NUCLEOTIDE SEQUENCE [LARGE SCALE GENOMIC DNA]</scope>
    <source>
        <strain evidence="1 2">FGD1</strain>
    </source>
</reference>
<dbReference type="RefSeq" id="WP_160987182.1">
    <property type="nucleotide sequence ID" value="NZ_WVTD01000019.1"/>
</dbReference>
<dbReference type="Proteomes" id="UP000465810">
    <property type="component" value="Unassembled WGS sequence"/>
</dbReference>
<name>A0A7X4GJK4_9SPHN</name>
<evidence type="ECO:0000313" key="1">
    <source>
        <dbReference type="EMBL" id="MYL99753.1"/>
    </source>
</evidence>
<dbReference type="AlphaFoldDB" id="A0A7X4GJK4"/>
<proteinExistence type="predicted"/>
<evidence type="ECO:0008006" key="3">
    <source>
        <dbReference type="Google" id="ProtNLM"/>
    </source>
</evidence>
<keyword evidence="2" id="KW-1185">Reference proteome</keyword>
<protein>
    <recommendedName>
        <fullName evidence="3">Histidine phosphatase family protein</fullName>
    </recommendedName>
</protein>
<dbReference type="SUPFAM" id="SSF53254">
    <property type="entry name" value="Phosphoglycerate mutase-like"/>
    <property type="match status" value="1"/>
</dbReference>
<dbReference type="InterPro" id="IPR029033">
    <property type="entry name" value="His_PPase_superfam"/>
</dbReference>
<organism evidence="1 2">
    <name type="scientific">Novosphingobium silvae</name>
    <dbReference type="NCBI Taxonomy" id="2692619"/>
    <lineage>
        <taxon>Bacteria</taxon>
        <taxon>Pseudomonadati</taxon>
        <taxon>Pseudomonadota</taxon>
        <taxon>Alphaproteobacteria</taxon>
        <taxon>Sphingomonadales</taxon>
        <taxon>Sphingomonadaceae</taxon>
        <taxon>Novosphingobium</taxon>
    </lineage>
</organism>
<dbReference type="InterPro" id="IPR013078">
    <property type="entry name" value="His_Pase_superF_clade-1"/>
</dbReference>
<gene>
    <name evidence="1" type="ORF">GR702_18500</name>
</gene>
<sequence>MQLILVRHGLPENAHTRDTTNPPLSNQGRLQAKETCERLSREPIDAIYSSTLHRAVQSGEPLANRLGLSIVQQADIGEVDNGEDLYISPEAIKAAGDWETFLRDPIRYYGHDEREFTARVIGGFEKIMRADAGRRIAVFTHGFPINILLSHALGISGIANFVPRNGSITRLAGKSLSSLAVLSINETSHFSPEAAR</sequence>
<dbReference type="SMART" id="SM00855">
    <property type="entry name" value="PGAM"/>
    <property type="match status" value="1"/>
</dbReference>
<dbReference type="Gene3D" id="3.40.50.1240">
    <property type="entry name" value="Phosphoglycerate mutase-like"/>
    <property type="match status" value="1"/>
</dbReference>
<dbReference type="Pfam" id="PF00300">
    <property type="entry name" value="His_Phos_1"/>
    <property type="match status" value="1"/>
</dbReference>
<comment type="caution">
    <text evidence="1">The sequence shown here is derived from an EMBL/GenBank/DDBJ whole genome shotgun (WGS) entry which is preliminary data.</text>
</comment>
<dbReference type="GO" id="GO:0005737">
    <property type="term" value="C:cytoplasm"/>
    <property type="evidence" value="ECO:0007669"/>
    <property type="project" value="TreeGrafter"/>
</dbReference>